<accession>A0ABP6SPX6</accession>
<dbReference type="InterPro" id="IPR001310">
    <property type="entry name" value="Histidine_triad_HIT"/>
</dbReference>
<dbReference type="PRINTS" id="PR00332">
    <property type="entry name" value="HISTRIAD"/>
</dbReference>
<evidence type="ECO:0000313" key="3">
    <source>
        <dbReference type="EMBL" id="GAA3381234.1"/>
    </source>
</evidence>
<sequence length="122" mass="13260">MTDSGCVFCEIVSGRAPATVVREWGDALAIVPLGPVVEGHTLVIPKQHVADFGEDPEVSAVTMRRAAELAAGDAPMNIITSRGREATQSVFHLHLHLVPRRENDGLALPWYSGHTRRRTVRG</sequence>
<keyword evidence="4" id="KW-1185">Reference proteome</keyword>
<dbReference type="Proteomes" id="UP001499990">
    <property type="component" value="Unassembled WGS sequence"/>
</dbReference>
<dbReference type="EMBL" id="BAAAYL010000003">
    <property type="protein sequence ID" value="GAA3381234.1"/>
    <property type="molecule type" value="Genomic_DNA"/>
</dbReference>
<evidence type="ECO:0000313" key="4">
    <source>
        <dbReference type="Proteomes" id="UP001499990"/>
    </source>
</evidence>
<dbReference type="Gene3D" id="3.30.428.10">
    <property type="entry name" value="HIT-like"/>
    <property type="match status" value="1"/>
</dbReference>
<dbReference type="InterPro" id="IPR036265">
    <property type="entry name" value="HIT-like_sf"/>
</dbReference>
<evidence type="ECO:0000256" key="1">
    <source>
        <dbReference type="PROSITE-ProRule" id="PRU00464"/>
    </source>
</evidence>
<comment type="caution">
    <text evidence="3">The sequence shown here is derived from an EMBL/GenBank/DDBJ whole genome shotgun (WGS) entry which is preliminary data.</text>
</comment>
<dbReference type="InterPro" id="IPR011146">
    <property type="entry name" value="HIT-like"/>
</dbReference>
<dbReference type="SUPFAM" id="SSF54197">
    <property type="entry name" value="HIT-like"/>
    <property type="match status" value="1"/>
</dbReference>
<dbReference type="PROSITE" id="PS51084">
    <property type="entry name" value="HIT_2"/>
    <property type="match status" value="1"/>
</dbReference>
<gene>
    <name evidence="3" type="ORF">GCM10020367_71720</name>
</gene>
<proteinExistence type="predicted"/>
<dbReference type="PANTHER" id="PTHR46648:SF1">
    <property type="entry name" value="ADENOSINE 5'-MONOPHOSPHORAMIDASE HNT1"/>
    <property type="match status" value="1"/>
</dbReference>
<dbReference type="RefSeq" id="WP_345045754.1">
    <property type="nucleotide sequence ID" value="NZ_BAAAYL010000003.1"/>
</dbReference>
<dbReference type="PANTHER" id="PTHR46648">
    <property type="entry name" value="HIT FAMILY PROTEIN 1"/>
    <property type="match status" value="1"/>
</dbReference>
<feature type="domain" description="HIT" evidence="2">
    <location>
        <begin position="7"/>
        <end position="107"/>
    </location>
</feature>
<organism evidence="3 4">
    <name type="scientific">Streptomyces sannanensis</name>
    <dbReference type="NCBI Taxonomy" id="285536"/>
    <lineage>
        <taxon>Bacteria</taxon>
        <taxon>Bacillati</taxon>
        <taxon>Actinomycetota</taxon>
        <taxon>Actinomycetes</taxon>
        <taxon>Kitasatosporales</taxon>
        <taxon>Streptomycetaceae</taxon>
        <taxon>Streptomyces</taxon>
    </lineage>
</organism>
<dbReference type="Pfam" id="PF01230">
    <property type="entry name" value="HIT"/>
    <property type="match status" value="1"/>
</dbReference>
<evidence type="ECO:0000259" key="2">
    <source>
        <dbReference type="PROSITE" id="PS51084"/>
    </source>
</evidence>
<feature type="short sequence motif" description="Histidine triad motif" evidence="1">
    <location>
        <begin position="92"/>
        <end position="96"/>
    </location>
</feature>
<protein>
    <submittedName>
        <fullName evidence="3">HIT family protein</fullName>
    </submittedName>
</protein>
<name>A0ABP6SPX6_9ACTN</name>
<reference evidence="4" key="1">
    <citation type="journal article" date="2019" name="Int. J. Syst. Evol. Microbiol.">
        <title>The Global Catalogue of Microorganisms (GCM) 10K type strain sequencing project: providing services to taxonomists for standard genome sequencing and annotation.</title>
        <authorList>
            <consortium name="The Broad Institute Genomics Platform"/>
            <consortium name="The Broad Institute Genome Sequencing Center for Infectious Disease"/>
            <person name="Wu L."/>
            <person name="Ma J."/>
        </authorList>
    </citation>
    <scope>NUCLEOTIDE SEQUENCE [LARGE SCALE GENOMIC DNA]</scope>
    <source>
        <strain evidence="4">JCM 9651</strain>
    </source>
</reference>